<dbReference type="OrthoDB" id="8450910at2"/>
<dbReference type="EMBL" id="CP032157">
    <property type="protein sequence ID" value="AXY77062.1"/>
    <property type="molecule type" value="Genomic_DNA"/>
</dbReference>
<feature type="domain" description="KTSC" evidence="1">
    <location>
        <begin position="25"/>
        <end position="80"/>
    </location>
</feature>
<dbReference type="RefSeq" id="WP_119052938.1">
    <property type="nucleotide sequence ID" value="NZ_CP032157.1"/>
</dbReference>
<keyword evidence="3" id="KW-1185">Reference proteome</keyword>
<evidence type="ECO:0000313" key="3">
    <source>
        <dbReference type="Proteomes" id="UP000263900"/>
    </source>
</evidence>
<dbReference type="InterPro" id="IPR025309">
    <property type="entry name" value="KTSC_dom"/>
</dbReference>
<name>A0A3B7MRD3_9BACT</name>
<dbReference type="AlphaFoldDB" id="A0A3B7MRD3"/>
<gene>
    <name evidence="2" type="ORF">D3H65_25100</name>
</gene>
<dbReference type="Pfam" id="PF13619">
    <property type="entry name" value="KTSC"/>
    <property type="match status" value="1"/>
</dbReference>
<reference evidence="2 3" key="1">
    <citation type="submission" date="2018-09" db="EMBL/GenBank/DDBJ databases">
        <title>Genome sequencing of strain 6GH32-13.</title>
        <authorList>
            <person name="Weon H.-Y."/>
            <person name="Heo J."/>
            <person name="Kwon S.-W."/>
        </authorList>
    </citation>
    <scope>NUCLEOTIDE SEQUENCE [LARGE SCALE GENOMIC DNA]</scope>
    <source>
        <strain evidence="2 3">5GH32-13</strain>
    </source>
</reference>
<evidence type="ECO:0000313" key="2">
    <source>
        <dbReference type="EMBL" id="AXY77062.1"/>
    </source>
</evidence>
<organism evidence="2 3">
    <name type="scientific">Paraflavitalea soli</name>
    <dbReference type="NCBI Taxonomy" id="2315862"/>
    <lineage>
        <taxon>Bacteria</taxon>
        <taxon>Pseudomonadati</taxon>
        <taxon>Bacteroidota</taxon>
        <taxon>Chitinophagia</taxon>
        <taxon>Chitinophagales</taxon>
        <taxon>Chitinophagaceae</taxon>
        <taxon>Paraflavitalea</taxon>
    </lineage>
</organism>
<dbReference type="Proteomes" id="UP000263900">
    <property type="component" value="Chromosome"/>
</dbReference>
<protein>
    <submittedName>
        <fullName evidence="2">KTSC domain-containing protein</fullName>
    </submittedName>
</protein>
<evidence type="ECO:0000259" key="1">
    <source>
        <dbReference type="Pfam" id="PF13619"/>
    </source>
</evidence>
<sequence length="86" mass="10026">MIQMRRKRLTNKNKIYTPGSETTISLNYSPVSEVLEVEFTGGKIYHYLHVRPEVWEDYKTEVRMGGSSGAFVNARIKPFYDPVRLE</sequence>
<proteinExistence type="predicted"/>
<accession>A0A3B7MRD3</accession>
<dbReference type="KEGG" id="pseg:D3H65_25100"/>